<dbReference type="PANTHER" id="PTHR40392:SF1">
    <property type="entry name" value="2-PHOSPHO-L-LACTATE GUANYLYLTRANSFERASE"/>
    <property type="match status" value="1"/>
</dbReference>
<dbReference type="InterPro" id="IPR029044">
    <property type="entry name" value="Nucleotide-diphossugar_trans"/>
</dbReference>
<name>A0A511FGZ3_9CELL</name>
<evidence type="ECO:0000256" key="4">
    <source>
        <dbReference type="ARBA" id="ARBA00023134"/>
    </source>
</evidence>
<keyword evidence="2 5" id="KW-0548">Nucleotidyltransferase</keyword>
<dbReference type="EC" id="2.7.7.105" evidence="5"/>
<evidence type="ECO:0000256" key="3">
    <source>
        <dbReference type="ARBA" id="ARBA00022741"/>
    </source>
</evidence>
<keyword evidence="1 5" id="KW-0808">Transferase</keyword>
<dbReference type="Pfam" id="PF01983">
    <property type="entry name" value="CofC"/>
    <property type="match status" value="1"/>
</dbReference>
<protein>
    <recommendedName>
        <fullName evidence="5">Phosphoenolpyruvate guanylyltransferase</fullName>
        <shortName evidence="5">PEP guanylyltransferase</shortName>
        <ecNumber evidence="5">2.7.7.105</ecNumber>
    </recommendedName>
</protein>
<dbReference type="Proteomes" id="UP000321723">
    <property type="component" value="Unassembled WGS sequence"/>
</dbReference>
<evidence type="ECO:0000313" key="7">
    <source>
        <dbReference type="EMBL" id="MBB5471395.1"/>
    </source>
</evidence>
<proteinExistence type="inferred from homology"/>
<dbReference type="Gene3D" id="3.90.550.10">
    <property type="entry name" value="Spore Coat Polysaccharide Biosynthesis Protein SpsA, Chain A"/>
    <property type="match status" value="1"/>
</dbReference>
<accession>A0A511FGZ3</accession>
<evidence type="ECO:0000256" key="2">
    <source>
        <dbReference type="ARBA" id="ARBA00022695"/>
    </source>
</evidence>
<dbReference type="NCBIfam" id="TIGR03552">
    <property type="entry name" value="F420_cofC"/>
    <property type="match status" value="1"/>
</dbReference>
<reference evidence="6 8" key="1">
    <citation type="submission" date="2019-07" db="EMBL/GenBank/DDBJ databases">
        <title>Whole genome shotgun sequence of Cellulomonas hominis NBRC 16055.</title>
        <authorList>
            <person name="Hosoyama A."/>
            <person name="Uohara A."/>
            <person name="Ohji S."/>
            <person name="Ichikawa N."/>
        </authorList>
    </citation>
    <scope>NUCLEOTIDE SEQUENCE [LARGE SCALE GENOMIC DNA]</scope>
    <source>
        <strain evidence="6 8">NBRC 16055</strain>
    </source>
</reference>
<dbReference type="PANTHER" id="PTHR40392">
    <property type="entry name" value="2-PHOSPHO-L-LACTATE GUANYLYLTRANSFERASE"/>
    <property type="match status" value="1"/>
</dbReference>
<dbReference type="GO" id="GO:0043814">
    <property type="term" value="F:phospholactate guanylyltransferase activity"/>
    <property type="evidence" value="ECO:0007669"/>
    <property type="project" value="InterPro"/>
</dbReference>
<reference evidence="7 9" key="2">
    <citation type="submission" date="2020-08" db="EMBL/GenBank/DDBJ databases">
        <title>Sequencing the genomes of 1000 actinobacteria strains.</title>
        <authorList>
            <person name="Klenk H.-P."/>
        </authorList>
    </citation>
    <scope>NUCLEOTIDE SEQUENCE [LARGE SCALE GENOMIC DNA]</scope>
    <source>
        <strain evidence="7 9">DSM 9581</strain>
    </source>
</reference>
<keyword evidence="3 5" id="KW-0547">Nucleotide-binding</keyword>
<comment type="similarity">
    <text evidence="5">Belongs to the CofC family.</text>
</comment>
<comment type="catalytic activity">
    <reaction evidence="5">
        <text>phosphoenolpyruvate + GTP + H(+) = enolpyruvoyl-2-diphospho-5'-guanosine + diphosphate</text>
        <dbReference type="Rhea" id="RHEA:30519"/>
        <dbReference type="ChEBI" id="CHEBI:15378"/>
        <dbReference type="ChEBI" id="CHEBI:33019"/>
        <dbReference type="ChEBI" id="CHEBI:37565"/>
        <dbReference type="ChEBI" id="CHEBI:58702"/>
        <dbReference type="ChEBI" id="CHEBI:143701"/>
        <dbReference type="EC" id="2.7.7.105"/>
    </reaction>
</comment>
<dbReference type="RefSeq" id="WP_246803187.1">
    <property type="nucleotide sequence ID" value="NZ_BJVQ01000085.1"/>
</dbReference>
<dbReference type="InterPro" id="IPR002835">
    <property type="entry name" value="CofC"/>
</dbReference>
<keyword evidence="4 5" id="KW-0342">GTP-binding</keyword>
<evidence type="ECO:0000313" key="9">
    <source>
        <dbReference type="Proteomes" id="UP000564629"/>
    </source>
</evidence>
<organism evidence="6 8">
    <name type="scientific">Cellulomonas hominis</name>
    <dbReference type="NCBI Taxonomy" id="156981"/>
    <lineage>
        <taxon>Bacteria</taxon>
        <taxon>Bacillati</taxon>
        <taxon>Actinomycetota</taxon>
        <taxon>Actinomycetes</taxon>
        <taxon>Micrococcales</taxon>
        <taxon>Cellulomonadaceae</taxon>
        <taxon>Cellulomonas</taxon>
    </lineage>
</organism>
<comment type="function">
    <text evidence="5">Guanylyltransferase that catalyzes the activation of phosphoenolpyruvate (PEP) as enolpyruvoyl-2-diphospho-5'-guanosine, via the condensation of PEP with GTP. It is involved in the biosynthesis of coenzyme F420, a hydride carrier cofactor.</text>
</comment>
<dbReference type="EMBL" id="JACHDN010000001">
    <property type="protein sequence ID" value="MBB5471395.1"/>
    <property type="molecule type" value="Genomic_DNA"/>
</dbReference>
<dbReference type="GO" id="GO:0052645">
    <property type="term" value="P:F420-0 metabolic process"/>
    <property type="evidence" value="ECO:0007669"/>
    <property type="project" value="UniProtKB-UniRule"/>
</dbReference>
<dbReference type="EMBL" id="BJVQ01000085">
    <property type="protein sequence ID" value="GEL48526.1"/>
    <property type="molecule type" value="Genomic_DNA"/>
</dbReference>
<evidence type="ECO:0000256" key="5">
    <source>
        <dbReference type="HAMAP-Rule" id="MF_02114"/>
    </source>
</evidence>
<dbReference type="SUPFAM" id="SSF53448">
    <property type="entry name" value="Nucleotide-diphospho-sugar transferases"/>
    <property type="match status" value="1"/>
</dbReference>
<dbReference type="Proteomes" id="UP000564629">
    <property type="component" value="Unassembled WGS sequence"/>
</dbReference>
<feature type="binding site" evidence="5">
    <location>
        <position position="152"/>
    </location>
    <ligand>
        <name>phosphoenolpyruvate</name>
        <dbReference type="ChEBI" id="CHEBI:58702"/>
    </ligand>
</feature>
<dbReference type="AlphaFoldDB" id="A0A511FGZ3"/>
<feature type="binding site" evidence="5">
    <location>
        <position position="168"/>
    </location>
    <ligand>
        <name>phosphoenolpyruvate</name>
        <dbReference type="ChEBI" id="CHEBI:58702"/>
    </ligand>
</feature>
<evidence type="ECO:0000313" key="6">
    <source>
        <dbReference type="EMBL" id="GEL48526.1"/>
    </source>
</evidence>
<gene>
    <name evidence="6" type="primary">cofC</name>
    <name evidence="5" type="synonym">fbiD</name>
    <name evidence="6" type="ORF">CHO01_36420</name>
    <name evidence="7" type="ORF">HNR08_000131</name>
</gene>
<comment type="pathway">
    <text evidence="5">Cofactor biosynthesis; coenzyme F420 biosynthesis.</text>
</comment>
<dbReference type="GO" id="GO:0005525">
    <property type="term" value="F:GTP binding"/>
    <property type="evidence" value="ECO:0007669"/>
    <property type="project" value="UniProtKB-KW"/>
</dbReference>
<evidence type="ECO:0000256" key="1">
    <source>
        <dbReference type="ARBA" id="ARBA00022679"/>
    </source>
</evidence>
<evidence type="ECO:0000313" key="8">
    <source>
        <dbReference type="Proteomes" id="UP000321723"/>
    </source>
</evidence>
<dbReference type="HAMAP" id="MF_02114">
    <property type="entry name" value="CofC"/>
    <property type="match status" value="1"/>
</dbReference>
<feature type="binding site" evidence="5">
    <location>
        <position position="171"/>
    </location>
    <ligand>
        <name>phosphoenolpyruvate</name>
        <dbReference type="ChEBI" id="CHEBI:58702"/>
    </ligand>
</feature>
<dbReference type="UniPathway" id="UPA00071"/>
<keyword evidence="8" id="KW-1185">Reference proteome</keyword>
<sequence length="224" mass="22604">MLHGRWVLVVPVKDARRGKSRLADVLEPGARAALVRAMALDTVEAVLAAPRVARVVVVTADPEVTAQAGALPRVRVLPEPAASADDPPGGWDALNRAVSAGVAAARAEAPAAHVGVLLGDLPGLDPAEVDAVLAAAEEHPRAVLPDADATGTTLLTAAPGEPMEPRFGGGSAAAHAALGHAVLDVPGPSPLRHDVDVPADLTALTARGVGGRTGALLRRLAPLR</sequence>
<comment type="caution">
    <text evidence="6">The sequence shown here is derived from an EMBL/GenBank/DDBJ whole genome shotgun (WGS) entry which is preliminary data.</text>
</comment>